<comment type="caution">
    <text evidence="7">The sequence shown here is derived from an EMBL/GenBank/DDBJ whole genome shotgun (WGS) entry which is preliminary data.</text>
</comment>
<evidence type="ECO:0000259" key="5">
    <source>
        <dbReference type="Pfam" id="PF01266"/>
    </source>
</evidence>
<dbReference type="GO" id="GO:0051537">
    <property type="term" value="F:2 iron, 2 sulfur cluster binding"/>
    <property type="evidence" value="ECO:0007669"/>
    <property type="project" value="InterPro"/>
</dbReference>
<reference evidence="7" key="1">
    <citation type="submission" date="2020-01" db="EMBL/GenBank/DDBJ databases">
        <authorList>
            <person name="Feng Z.H.Z."/>
        </authorList>
    </citation>
    <scope>NUCLEOTIDE SEQUENCE</scope>
    <source>
        <strain evidence="7">CBS107.38</strain>
    </source>
</reference>
<dbReference type="RefSeq" id="XP_038783911.1">
    <property type="nucleotide sequence ID" value="XM_038933246.1"/>
</dbReference>
<dbReference type="Gene3D" id="3.30.300.30">
    <property type="match status" value="1"/>
</dbReference>
<accession>A0A8H7ED13</accession>
<evidence type="ECO:0000256" key="1">
    <source>
        <dbReference type="ARBA" id="ARBA00004685"/>
    </source>
</evidence>
<dbReference type="Pfam" id="PF01266">
    <property type="entry name" value="DAO"/>
    <property type="match status" value="1"/>
</dbReference>
<dbReference type="InterPro" id="IPR000873">
    <property type="entry name" value="AMP-dep_synth/lig_dom"/>
</dbReference>
<evidence type="ECO:0000313" key="7">
    <source>
        <dbReference type="EMBL" id="KAF7673584.1"/>
    </source>
</evidence>
<feature type="domain" description="FAD dependent oxidoreductase" evidence="5">
    <location>
        <begin position="612"/>
        <end position="977"/>
    </location>
</feature>
<dbReference type="SUPFAM" id="SSF50022">
    <property type="entry name" value="ISP domain"/>
    <property type="match status" value="1"/>
</dbReference>
<dbReference type="InterPro" id="IPR020845">
    <property type="entry name" value="AMP-binding_CS"/>
</dbReference>
<dbReference type="GO" id="GO:0031956">
    <property type="term" value="F:medium-chain fatty acid-CoA ligase activity"/>
    <property type="evidence" value="ECO:0007669"/>
    <property type="project" value="TreeGrafter"/>
</dbReference>
<dbReference type="GeneID" id="62206424"/>
<dbReference type="Gene3D" id="3.30.9.10">
    <property type="entry name" value="D-Amino Acid Oxidase, subunit A, domain 2"/>
    <property type="match status" value="1"/>
</dbReference>
<name>A0A8H7ED13_9PLEO</name>
<dbReference type="InterPro" id="IPR006076">
    <property type="entry name" value="FAD-dep_OxRdtase"/>
</dbReference>
<dbReference type="GO" id="GO:0006631">
    <property type="term" value="P:fatty acid metabolic process"/>
    <property type="evidence" value="ECO:0007669"/>
    <property type="project" value="TreeGrafter"/>
</dbReference>
<comment type="pathway">
    <text evidence="1">Mycotoxin biosynthesis.</text>
</comment>
<comment type="pathway">
    <text evidence="2">Siderophore biosynthesis.</text>
</comment>
<dbReference type="Pfam" id="PF13193">
    <property type="entry name" value="AMP-binding_C"/>
    <property type="match status" value="1"/>
</dbReference>
<evidence type="ECO:0000256" key="2">
    <source>
        <dbReference type="ARBA" id="ARBA00004924"/>
    </source>
</evidence>
<organism evidence="7 8">
    <name type="scientific">Alternaria burnsii</name>
    <dbReference type="NCBI Taxonomy" id="1187904"/>
    <lineage>
        <taxon>Eukaryota</taxon>
        <taxon>Fungi</taxon>
        <taxon>Dikarya</taxon>
        <taxon>Ascomycota</taxon>
        <taxon>Pezizomycotina</taxon>
        <taxon>Dothideomycetes</taxon>
        <taxon>Pleosporomycetidae</taxon>
        <taxon>Pleosporales</taxon>
        <taxon>Pleosporineae</taxon>
        <taxon>Pleosporaceae</taxon>
        <taxon>Alternaria</taxon>
        <taxon>Alternaria sect. Alternaria</taxon>
    </lineage>
</organism>
<feature type="domain" description="AMP-binding enzyme C-terminal" evidence="6">
    <location>
        <begin position="489"/>
        <end position="555"/>
    </location>
</feature>
<dbReference type="InterPro" id="IPR042099">
    <property type="entry name" value="ANL_N_sf"/>
</dbReference>
<dbReference type="SUPFAM" id="SSF56801">
    <property type="entry name" value="Acetyl-CoA synthetase-like"/>
    <property type="match status" value="1"/>
</dbReference>
<evidence type="ECO:0000313" key="8">
    <source>
        <dbReference type="Proteomes" id="UP000596902"/>
    </source>
</evidence>
<dbReference type="Proteomes" id="UP000596902">
    <property type="component" value="Unassembled WGS sequence"/>
</dbReference>
<evidence type="ECO:0000259" key="4">
    <source>
        <dbReference type="Pfam" id="PF00501"/>
    </source>
</evidence>
<dbReference type="FunFam" id="3.40.50.12780:FF:000003">
    <property type="entry name" value="Long-chain-fatty-acid--CoA ligase FadD"/>
    <property type="match status" value="1"/>
</dbReference>
<dbReference type="InterPro" id="IPR036188">
    <property type="entry name" value="FAD/NAD-bd_sf"/>
</dbReference>
<sequence>MAELYDQSRNDALQRLNQTLLQIDPYILPPYPNLSIVAGPLDPPLLQLTLSQLLRKQVDCYPENEAVVIPWTGARWTYQQLWDESSLLARALLKEGVRPRDRIGIMSGNCEKYIAIFFACARVGGICVTLNNTYTATEMEYALKHTKCRVLFTTPTIARFDNGPLLHKLSQPDVTSTLPDLKTVCLIRGQHDSFISYSSLIEEAQYIPEHILDIFDGIISPYDVANLQFTSGSTGNPKAAMLTHHNLINNSRFIGDRMDLTPNDTLCCPPPLFHCFGLTLGLLACLTHGAKIVFPAESFDPVACMRAIDAERCTALHGVPAMMESIMDVPRPEGWTSDLRTGIVAGSPVPKWLMERMVNELNMSDFTSSYGLTEASPTVFNAHTNDSLHARLTTVGTVMPHARVKIVDHQDRIVPIGVRGELCVAGYQVCRGYWENAEKTAELIVRDEYGEPWLHTGDEAVLDVDGYCTITGRFKDIIIRGGENIYPLEIEERLVAHPSITRAIVVGVSHPRYVEVPAAFLLHEPNTDKPDLAEVQAWVRKVLGRHKAPVHIFWLGEDCDAEVPLTGSATAKTSDPKHFMYTSGETDPVWIHHLPYKNIPKFPKLDKDLETDVCIVGAGISGVSVAYELVTRGLNVVLIEGREVLSGETGRTSGHLANDLDDGYTAIAKKHGDKGAKAAAESHTWALNRVGEISKQLGIECEYRHLPGYDFSQYPKDSKDHASDIKELIEDGNKAKELGIVTEYKEGFKLKGWEGSIDQSDAVIYPQQATFHPTKYVVGVLDFLKQQPNFSCYTNTRCIDVQEKGVEIMGLGHKDVYVKTANGNTIKCADAVEATCVPLQKLSVIAEEEYYRTYCIAIRVPKGSVEDALIYDSAEIYKYIRLTECDSNDDYMVVGGGDHKVGQADTVVPFKELEEWTRARFPQATTIDYKWSGQVFEPVDHMAFIGKNQGNKHIYIITGDSGNGLTHGVLAGKLIADSITEQPNDWISAYDPKRLASIAKSATSMISHDLQINAQYKRFAQSDIKDIEDLVPGEGGVLNTNPTKPLAVYKDEGGQIHKFSALCPHLKGVLLRQTTLTSCRADHSEFASPSVADTTNEIDEKKSGLRLLPAHYLLPPTHPSPYEGSLERSLDAIQDWGRLHMSVNGVTQGKSPSLVCYELYVRRDLIEELLFLLTRTLLPEQIVENRGLMARLYNAKKQLAMRLALRYDMLREWKMEAGTYHRDQAVTVASEPPPERVESSALAAVSEDVERRFPFRRPLLPNIIPTLIAAPSGGFTTHGVRERMKHHVTDLDAYLLLEDEEVAGWSGLKLTTTIIQVLLHWQWLRQNNAVLDEMEVHGWEDLEGKADESEWIAEDVKRNIVGGGKREGGGSRVGMMR</sequence>
<dbReference type="PANTHER" id="PTHR43201:SF6">
    <property type="entry name" value="ACYL COA SYNTHETASE (EUROFUNG)"/>
    <property type="match status" value="1"/>
</dbReference>
<evidence type="ECO:0000256" key="3">
    <source>
        <dbReference type="ARBA" id="ARBA00006432"/>
    </source>
</evidence>
<proteinExistence type="inferred from homology"/>
<dbReference type="InterPro" id="IPR036922">
    <property type="entry name" value="Rieske_2Fe-2S_sf"/>
</dbReference>
<dbReference type="Gene3D" id="3.50.50.60">
    <property type="entry name" value="FAD/NAD(P)-binding domain"/>
    <property type="match status" value="1"/>
</dbReference>
<reference evidence="7" key="2">
    <citation type="submission" date="2020-08" db="EMBL/GenBank/DDBJ databases">
        <title>Draft Genome Sequence of Cumin Blight Pathogen Alternaria burnsii.</title>
        <authorList>
            <person name="Feng Z."/>
        </authorList>
    </citation>
    <scope>NUCLEOTIDE SEQUENCE</scope>
    <source>
        <strain evidence="7">CBS107.38</strain>
    </source>
</reference>
<dbReference type="SUPFAM" id="SSF51905">
    <property type="entry name" value="FAD/NAD(P)-binding domain"/>
    <property type="match status" value="1"/>
</dbReference>
<keyword evidence="8" id="KW-1185">Reference proteome</keyword>
<dbReference type="EMBL" id="JAAABM010000012">
    <property type="protein sequence ID" value="KAF7673584.1"/>
    <property type="molecule type" value="Genomic_DNA"/>
</dbReference>
<dbReference type="Gene3D" id="3.40.50.12780">
    <property type="entry name" value="N-terminal domain of ligase-like"/>
    <property type="match status" value="1"/>
</dbReference>
<feature type="domain" description="AMP-dependent synthetase/ligase" evidence="4">
    <location>
        <begin position="55"/>
        <end position="434"/>
    </location>
</feature>
<dbReference type="InterPro" id="IPR025110">
    <property type="entry name" value="AMP-bd_C"/>
</dbReference>
<evidence type="ECO:0000259" key="6">
    <source>
        <dbReference type="Pfam" id="PF13193"/>
    </source>
</evidence>
<dbReference type="Pfam" id="PF00501">
    <property type="entry name" value="AMP-binding"/>
    <property type="match status" value="1"/>
</dbReference>
<dbReference type="PROSITE" id="PS00455">
    <property type="entry name" value="AMP_BINDING"/>
    <property type="match status" value="1"/>
</dbReference>
<dbReference type="InterPro" id="IPR045851">
    <property type="entry name" value="AMP-bd_C_sf"/>
</dbReference>
<dbReference type="PANTHER" id="PTHR43201">
    <property type="entry name" value="ACYL-COA SYNTHETASE"/>
    <property type="match status" value="1"/>
</dbReference>
<comment type="similarity">
    <text evidence="3">Belongs to the ATP-dependent AMP-binding enzyme family.</text>
</comment>
<gene>
    <name evidence="7" type="ORF">GT037_008199</name>
</gene>
<protein>
    <submittedName>
        <fullName evidence="7">Acetyl-synthetase-like protein</fullName>
    </submittedName>
</protein>